<sequence length="86" mass="9585">ALGKGCMVQDNQRAIDPAHDLGMTITASFMHHLPGETKEDRDMTAQFIDRNRGKCAVEGSYEYISFPGCTNYDGANPLEERMICRS</sequence>
<comment type="caution">
    <text evidence="1">The sequence shown here is derived from an EMBL/GenBank/DDBJ whole genome shotgun (WGS) entry which is preliminary data.</text>
</comment>
<feature type="non-terminal residue" evidence="1">
    <location>
        <position position="1"/>
    </location>
</feature>
<name>A0A0F8YD32_9ZZZZ</name>
<organism evidence="1">
    <name type="scientific">marine sediment metagenome</name>
    <dbReference type="NCBI Taxonomy" id="412755"/>
    <lineage>
        <taxon>unclassified sequences</taxon>
        <taxon>metagenomes</taxon>
        <taxon>ecological metagenomes</taxon>
    </lineage>
</organism>
<dbReference type="AlphaFoldDB" id="A0A0F8YD32"/>
<gene>
    <name evidence="1" type="ORF">LCGC14_3164560</name>
</gene>
<dbReference type="InterPro" id="IPR058240">
    <property type="entry name" value="rSAM_sf"/>
</dbReference>
<reference evidence="1" key="1">
    <citation type="journal article" date="2015" name="Nature">
        <title>Complex archaea that bridge the gap between prokaryotes and eukaryotes.</title>
        <authorList>
            <person name="Spang A."/>
            <person name="Saw J.H."/>
            <person name="Jorgensen S.L."/>
            <person name="Zaremba-Niedzwiedzka K."/>
            <person name="Martijn J."/>
            <person name="Lind A.E."/>
            <person name="van Eijk R."/>
            <person name="Schleper C."/>
            <person name="Guy L."/>
            <person name="Ettema T.J."/>
        </authorList>
    </citation>
    <scope>NUCLEOTIDE SEQUENCE</scope>
</reference>
<accession>A0A0F8YD32</accession>
<dbReference type="Gene3D" id="3.30.750.200">
    <property type="match status" value="1"/>
</dbReference>
<dbReference type="SUPFAM" id="SSF102114">
    <property type="entry name" value="Radical SAM enzymes"/>
    <property type="match status" value="1"/>
</dbReference>
<dbReference type="EMBL" id="LAZR01070043">
    <property type="protein sequence ID" value="KKK45996.1"/>
    <property type="molecule type" value="Genomic_DNA"/>
</dbReference>
<proteinExistence type="predicted"/>
<protein>
    <submittedName>
        <fullName evidence="1">Uncharacterized protein</fullName>
    </submittedName>
</protein>
<evidence type="ECO:0000313" key="1">
    <source>
        <dbReference type="EMBL" id="KKK45996.1"/>
    </source>
</evidence>